<dbReference type="EMBL" id="JAQQAF010000005">
    <property type="protein sequence ID" value="KAJ8485868.1"/>
    <property type="molecule type" value="Genomic_DNA"/>
</dbReference>
<accession>A0AAV8R4C7</accession>
<gene>
    <name evidence="1" type="ORF">OPV22_018353</name>
</gene>
<comment type="caution">
    <text evidence="1">The sequence shown here is derived from an EMBL/GenBank/DDBJ whole genome shotgun (WGS) entry which is preliminary data.</text>
</comment>
<dbReference type="Proteomes" id="UP001222027">
    <property type="component" value="Unassembled WGS sequence"/>
</dbReference>
<sequence>MGLTACAVHPNVGCRAPAKPIPSGGSTFSTPACYFQAFASINRWLFLQTIGSFVITTVSLFRPLAPVCEEAAAAAADSHPEAAAAFCRSFWPCDAVANNGHQPIFFGSL</sequence>
<dbReference type="AlphaFoldDB" id="A0AAV8R4C7"/>
<reference evidence="1 2" key="1">
    <citation type="submission" date="2022-12" db="EMBL/GenBank/DDBJ databases">
        <title>Chromosome-scale assembly of the Ensete ventricosum genome.</title>
        <authorList>
            <person name="Dussert Y."/>
            <person name="Stocks J."/>
            <person name="Wendawek A."/>
            <person name="Woldeyes F."/>
            <person name="Nichols R.A."/>
            <person name="Borrell J.S."/>
        </authorList>
    </citation>
    <scope>NUCLEOTIDE SEQUENCE [LARGE SCALE GENOMIC DNA]</scope>
    <source>
        <strain evidence="2">cv. Maze</strain>
        <tissue evidence="1">Seeds</tissue>
    </source>
</reference>
<organism evidence="1 2">
    <name type="scientific">Ensete ventricosum</name>
    <name type="common">Abyssinian banana</name>
    <name type="synonym">Musa ensete</name>
    <dbReference type="NCBI Taxonomy" id="4639"/>
    <lineage>
        <taxon>Eukaryota</taxon>
        <taxon>Viridiplantae</taxon>
        <taxon>Streptophyta</taxon>
        <taxon>Embryophyta</taxon>
        <taxon>Tracheophyta</taxon>
        <taxon>Spermatophyta</taxon>
        <taxon>Magnoliopsida</taxon>
        <taxon>Liliopsida</taxon>
        <taxon>Zingiberales</taxon>
        <taxon>Musaceae</taxon>
        <taxon>Ensete</taxon>
    </lineage>
</organism>
<protein>
    <submittedName>
        <fullName evidence="1">Uncharacterized protein</fullName>
    </submittedName>
</protein>
<name>A0AAV8R4C7_ENSVE</name>
<proteinExistence type="predicted"/>
<evidence type="ECO:0000313" key="2">
    <source>
        <dbReference type="Proteomes" id="UP001222027"/>
    </source>
</evidence>
<evidence type="ECO:0000313" key="1">
    <source>
        <dbReference type="EMBL" id="KAJ8485868.1"/>
    </source>
</evidence>
<keyword evidence="2" id="KW-1185">Reference proteome</keyword>